<dbReference type="EMBL" id="CP001841">
    <property type="protein sequence ID" value="AEF81804.1"/>
    <property type="molecule type" value="Genomic_DNA"/>
</dbReference>
<feature type="domain" description="DUF8091" evidence="1">
    <location>
        <begin position="2"/>
        <end position="149"/>
    </location>
</feature>
<protein>
    <recommendedName>
        <fullName evidence="1">DUF8091 domain-containing protein</fullName>
    </recommendedName>
</protein>
<dbReference type="Proteomes" id="UP000009222">
    <property type="component" value="Chromosome"/>
</dbReference>
<dbReference type="Pfam" id="PF26351">
    <property type="entry name" value="DUF8091"/>
    <property type="match status" value="1"/>
</dbReference>
<gene>
    <name evidence="2" type="ordered locus">TREAZ_0912</name>
</gene>
<dbReference type="KEGG" id="taz:TREAZ_0912"/>
<sequence>MLKFRYGGEGGQTEAPIGDYVCDARTEEGELIEVQTGSFGPLKEKAKALAKKNKLRIIHPIVLQKTIELYDTKGTCLRSRKSPRKGSPWDIFKVLLYAPELPLVKNLTIELALIDINEKRIDDGKGSWRRKKATIADKSLSAWHSSIILSSIKDYARFIPYDEEDTFTVKDFAQKTKINTTLAQKTLYTLTRMSLVTRIGKQGNSYLYQKSKKKANKGKKK</sequence>
<keyword evidence="3" id="KW-1185">Reference proteome</keyword>
<dbReference type="eggNOG" id="ENOG502ZJ9G">
    <property type="taxonomic scope" value="Bacteria"/>
</dbReference>
<name>F5Y8X2_LEAAZ</name>
<proteinExistence type="predicted"/>
<dbReference type="STRING" id="545695.TREAZ_0912"/>
<accession>F5Y8X2</accession>
<dbReference type="InParanoid" id="F5Y8X2"/>
<organism evidence="2 3">
    <name type="scientific">Leadbettera azotonutricia (strain ATCC BAA-888 / DSM 13862 / ZAS-9)</name>
    <name type="common">Treponema azotonutricium</name>
    <dbReference type="NCBI Taxonomy" id="545695"/>
    <lineage>
        <taxon>Bacteria</taxon>
        <taxon>Pseudomonadati</taxon>
        <taxon>Spirochaetota</taxon>
        <taxon>Spirochaetia</taxon>
        <taxon>Spirochaetales</taxon>
        <taxon>Breznakiellaceae</taxon>
        <taxon>Leadbettera</taxon>
    </lineage>
</organism>
<reference evidence="3" key="1">
    <citation type="submission" date="2009-12" db="EMBL/GenBank/DDBJ databases">
        <title>Complete sequence of Treponema azotonutricium strain ZAS-9.</title>
        <authorList>
            <person name="Tetu S.G."/>
            <person name="Matson E."/>
            <person name="Ren Q."/>
            <person name="Seshadri R."/>
            <person name="Elbourne L."/>
            <person name="Hassan K.A."/>
            <person name="Durkin A."/>
            <person name="Radune D."/>
            <person name="Mohamoud Y."/>
            <person name="Shay R."/>
            <person name="Jin S."/>
            <person name="Zhang X."/>
            <person name="Lucey K."/>
            <person name="Ballor N.R."/>
            <person name="Ottesen E."/>
            <person name="Rosenthal R."/>
            <person name="Allen A."/>
            <person name="Leadbetter J.R."/>
            <person name="Paulsen I.T."/>
        </authorList>
    </citation>
    <scope>NUCLEOTIDE SEQUENCE [LARGE SCALE GENOMIC DNA]</scope>
    <source>
        <strain evidence="3">ATCC BAA-888 / DSM 13862 / ZAS-9</strain>
    </source>
</reference>
<evidence type="ECO:0000313" key="2">
    <source>
        <dbReference type="EMBL" id="AEF81804.1"/>
    </source>
</evidence>
<dbReference type="InterPro" id="IPR058404">
    <property type="entry name" value="DUF8091"/>
</dbReference>
<evidence type="ECO:0000313" key="3">
    <source>
        <dbReference type="Proteomes" id="UP000009222"/>
    </source>
</evidence>
<dbReference type="AlphaFoldDB" id="F5Y8X2"/>
<evidence type="ECO:0000259" key="1">
    <source>
        <dbReference type="Pfam" id="PF26351"/>
    </source>
</evidence>
<dbReference type="HOGENOM" id="CLU_092314_0_0_12"/>
<reference evidence="2 3" key="2">
    <citation type="journal article" date="2011" name="ISME J.">
        <title>RNA-seq reveals cooperative metabolic interactions between two termite-gut spirochete species in co-culture.</title>
        <authorList>
            <person name="Rosenthal A.Z."/>
            <person name="Matson E.G."/>
            <person name="Eldar A."/>
            <person name="Leadbetter J.R."/>
        </authorList>
    </citation>
    <scope>NUCLEOTIDE SEQUENCE [LARGE SCALE GENOMIC DNA]</scope>
    <source>
        <strain evidence="3">ATCC BAA-888 / DSM 13862 / ZAS-9</strain>
    </source>
</reference>